<feature type="compositionally biased region" description="Low complexity" evidence="1">
    <location>
        <begin position="432"/>
        <end position="441"/>
    </location>
</feature>
<feature type="region of interest" description="Disordered" evidence="1">
    <location>
        <begin position="513"/>
        <end position="651"/>
    </location>
</feature>
<dbReference type="GeneID" id="126882227"/>
<feature type="compositionally biased region" description="Basic and acidic residues" evidence="1">
    <location>
        <begin position="513"/>
        <end position="524"/>
    </location>
</feature>
<feature type="compositionally biased region" description="Low complexity" evidence="1">
    <location>
        <begin position="320"/>
        <end position="336"/>
    </location>
</feature>
<feature type="compositionally biased region" description="Polar residues" evidence="1">
    <location>
        <begin position="412"/>
        <end position="423"/>
    </location>
</feature>
<feature type="compositionally biased region" description="Basic and acidic residues" evidence="1">
    <location>
        <begin position="442"/>
        <end position="453"/>
    </location>
</feature>
<feature type="compositionally biased region" description="Polar residues" evidence="1">
    <location>
        <begin position="547"/>
        <end position="562"/>
    </location>
</feature>
<name>A0ABM5JYI5_DIAVI</name>
<dbReference type="Proteomes" id="UP001652700">
    <property type="component" value="Unplaced"/>
</dbReference>
<feature type="compositionally biased region" description="Basic and acidic residues" evidence="1">
    <location>
        <begin position="397"/>
        <end position="407"/>
    </location>
</feature>
<proteinExistence type="predicted"/>
<keyword evidence="3" id="KW-1185">Reference proteome</keyword>
<evidence type="ECO:0000313" key="2">
    <source>
        <dbReference type="EnsemblMetazoa" id="XP_050502995.1"/>
    </source>
</evidence>
<organism evidence="2 3">
    <name type="scientific">Diabrotica virgifera virgifera</name>
    <name type="common">western corn rootworm</name>
    <dbReference type="NCBI Taxonomy" id="50390"/>
    <lineage>
        <taxon>Eukaryota</taxon>
        <taxon>Metazoa</taxon>
        <taxon>Ecdysozoa</taxon>
        <taxon>Arthropoda</taxon>
        <taxon>Hexapoda</taxon>
        <taxon>Insecta</taxon>
        <taxon>Pterygota</taxon>
        <taxon>Neoptera</taxon>
        <taxon>Endopterygota</taxon>
        <taxon>Coleoptera</taxon>
        <taxon>Polyphaga</taxon>
        <taxon>Cucujiformia</taxon>
        <taxon>Chrysomeloidea</taxon>
        <taxon>Chrysomelidae</taxon>
        <taxon>Galerucinae</taxon>
        <taxon>Diabroticina</taxon>
        <taxon>Diabroticites</taxon>
        <taxon>Diabrotica</taxon>
    </lineage>
</organism>
<feature type="region of interest" description="Disordered" evidence="1">
    <location>
        <begin position="379"/>
        <end position="501"/>
    </location>
</feature>
<protein>
    <submittedName>
        <fullName evidence="2">Uncharacterized protein</fullName>
    </submittedName>
</protein>
<sequence length="717" mass="79870">MWKMMDILNTHLQSNTSKDKSYISIKSPINIPLSPSFHQSLEISDGRESLGILPPNFDSEANFFNFTDRDSLNFKNILLEDSDPGRESLGILQINDLNVNFGNDTDTMPDIKLSFIDKVNQTHQILDTGFLITSPSKFLISATSPNSVLSFNSNSLEFPSKIFTLTRTDFSSSLFSPSKSLFNNAHIINSCDVEQRNRINSQPLPTKTTQAEVAFWSTRRPNYKKDSDILCYEQLKFDDDKDDMFQDSVFIEGNHIAQKLADGSFLNEHYEYGPLDSTPQPEWPTDMDDSESKKEENDHKVDTGTVFKTIDKLVPSVSQSKSEPNTKNSTSSSSSTRSREAKEMLQNLSDIFNTTHKSDKMKLEGRKLLSSLAEMLNNTQSSKDEEDSGHSSIIDNDSDKDKPDVSDGIKPNQISEHTQTVESTIKPEAAKTTSQLSQSSTLDKKEQNLERRNSSTSCVNLTTTNKSRTNSNSSVKSALSIGPSLGTKFKPKVGNPGLKTGPLRAVIPVKDMKKGTSTPDRIEQKTVQIQSKRTSTPIHEPRIKPMASSTPTLGNADSNSSPKWMANKPTLNRSNSLNDKLIKNGKDSSGTPNTSKLRRPSFSSSPVSSKEKTTTSSSVSSRFQEQYKITRRNSITEGLAPQFSQKRRNSLGKETGIMSSLRKVRENLLKSPYYDQKTGILVDGNNKIETDVEKKVTFKKSLNNSVKLKKSNKENAL</sequence>
<dbReference type="RefSeq" id="XP_050502995.1">
    <property type="nucleotide sequence ID" value="XM_050647038.1"/>
</dbReference>
<dbReference type="EnsemblMetazoa" id="XM_050647038.1">
    <property type="protein sequence ID" value="XP_050502995.1"/>
    <property type="gene ID" value="LOC126882227"/>
</dbReference>
<evidence type="ECO:0000313" key="3">
    <source>
        <dbReference type="Proteomes" id="UP001652700"/>
    </source>
</evidence>
<accession>A0ABM5JYI5</accession>
<feature type="compositionally biased region" description="Low complexity" evidence="1">
    <location>
        <begin position="460"/>
        <end position="474"/>
    </location>
</feature>
<feature type="compositionally biased region" description="Polar residues" evidence="1">
    <location>
        <begin position="525"/>
        <end position="537"/>
    </location>
</feature>
<reference evidence="2" key="1">
    <citation type="submission" date="2025-05" db="UniProtKB">
        <authorList>
            <consortium name="EnsemblMetazoa"/>
        </authorList>
    </citation>
    <scope>IDENTIFICATION</scope>
</reference>
<feature type="compositionally biased region" description="Polar residues" evidence="1">
    <location>
        <begin position="569"/>
        <end position="578"/>
    </location>
</feature>
<evidence type="ECO:0000256" key="1">
    <source>
        <dbReference type="SAM" id="MobiDB-lite"/>
    </source>
</evidence>
<feature type="region of interest" description="Disordered" evidence="1">
    <location>
        <begin position="271"/>
        <end position="342"/>
    </location>
</feature>
<feature type="compositionally biased region" description="Low complexity" evidence="1">
    <location>
        <begin position="600"/>
        <end position="626"/>
    </location>
</feature>
<feature type="compositionally biased region" description="Basic and acidic residues" evidence="1">
    <location>
        <begin position="290"/>
        <end position="302"/>
    </location>
</feature>